<evidence type="ECO:0008006" key="3">
    <source>
        <dbReference type="Google" id="ProtNLM"/>
    </source>
</evidence>
<dbReference type="EMBL" id="CP024199">
    <property type="protein sequence ID" value="AUG53913.1"/>
    <property type="molecule type" value="Genomic_DNA"/>
</dbReference>
<keyword evidence="2" id="KW-1185">Reference proteome</keyword>
<gene>
    <name evidence="1" type="ORF">CSC3H3_15210</name>
</gene>
<proteinExistence type="predicted"/>
<evidence type="ECO:0000313" key="1">
    <source>
        <dbReference type="EMBL" id="AUG53913.1"/>
    </source>
</evidence>
<accession>A0ABM6QBJ6</accession>
<organism evidence="1 2">
    <name type="scientific">Thalassospira marina</name>
    <dbReference type="NCBI Taxonomy" id="2048283"/>
    <lineage>
        <taxon>Bacteria</taxon>
        <taxon>Pseudomonadati</taxon>
        <taxon>Pseudomonadota</taxon>
        <taxon>Alphaproteobacteria</taxon>
        <taxon>Rhodospirillales</taxon>
        <taxon>Thalassospiraceae</taxon>
        <taxon>Thalassospira</taxon>
    </lineage>
</organism>
<dbReference type="PROSITE" id="PS51257">
    <property type="entry name" value="PROKAR_LIPOPROTEIN"/>
    <property type="match status" value="1"/>
</dbReference>
<evidence type="ECO:0000313" key="2">
    <source>
        <dbReference type="Proteomes" id="UP000233458"/>
    </source>
</evidence>
<reference evidence="1 2" key="1">
    <citation type="submission" date="2017-10" db="EMBL/GenBank/DDBJ databases">
        <title>Biodiversity and function of Thalassospira species in the particle-attached aromatic-hydrocarbon-degrading consortia from the surface seawater of the China South Sea.</title>
        <authorList>
            <person name="Dong C."/>
            <person name="Liu R."/>
            <person name="Shao Z."/>
        </authorList>
    </citation>
    <scope>NUCLEOTIDE SEQUENCE [LARGE SCALE GENOMIC DNA]</scope>
    <source>
        <strain evidence="1 2">CSC3H3</strain>
    </source>
</reference>
<protein>
    <recommendedName>
        <fullName evidence="3">DUF3768 domain-containing protein</fullName>
    </recommendedName>
</protein>
<name>A0ABM6QBJ6_9PROT</name>
<sequence length="110" mass="12686">MARRTTPQNQERMMKKFKGYLNHTQVLAACTKAGFEVDTSRYDDGGDWITIFGRFADEHMFITYSSWNGKFIGKSPDGSFFNESSEELEGTDWYDAILDFLYIPEEDKAA</sequence>
<dbReference type="Proteomes" id="UP000233458">
    <property type="component" value="Chromosome"/>
</dbReference>